<comment type="caution">
    <text evidence="6">The sequence shown here is derived from an EMBL/GenBank/DDBJ whole genome shotgun (WGS) entry which is preliminary data.</text>
</comment>
<dbReference type="GO" id="GO:0110001">
    <property type="term" value="C:toxin-antitoxin complex"/>
    <property type="evidence" value="ECO:0007669"/>
    <property type="project" value="InterPro"/>
</dbReference>
<reference evidence="6" key="1">
    <citation type="submission" date="2020-07" db="EMBL/GenBank/DDBJ databases">
        <title>Huge and variable diversity of episymbiotic CPR bacteria and DPANN archaea in groundwater ecosystems.</title>
        <authorList>
            <person name="He C.Y."/>
            <person name="Keren R."/>
            <person name="Whittaker M."/>
            <person name="Farag I.F."/>
            <person name="Doudna J."/>
            <person name="Cate J.H.D."/>
            <person name="Banfield J.F."/>
        </authorList>
    </citation>
    <scope>NUCLEOTIDE SEQUENCE</scope>
    <source>
        <strain evidence="6">NC_groundwater_1520_Pr4_B-0.1um_53_5</strain>
    </source>
</reference>
<evidence type="ECO:0000313" key="6">
    <source>
        <dbReference type="EMBL" id="MBI4726015.1"/>
    </source>
</evidence>
<evidence type="ECO:0000256" key="2">
    <source>
        <dbReference type="ARBA" id="ARBA00022649"/>
    </source>
</evidence>
<dbReference type="EMBL" id="JACQXR010000026">
    <property type="protein sequence ID" value="MBI4726015.1"/>
    <property type="molecule type" value="Genomic_DNA"/>
</dbReference>
<dbReference type="InterPro" id="IPR051813">
    <property type="entry name" value="HepT_RNase_toxin"/>
</dbReference>
<keyword evidence="1" id="KW-0597">Phosphoprotein</keyword>
<evidence type="ECO:0000256" key="1">
    <source>
        <dbReference type="ARBA" id="ARBA00022553"/>
    </source>
</evidence>
<dbReference type="GO" id="GO:0004540">
    <property type="term" value="F:RNA nuclease activity"/>
    <property type="evidence" value="ECO:0007669"/>
    <property type="project" value="InterPro"/>
</dbReference>
<name>A0A933I8X1_UNCT6</name>
<dbReference type="GO" id="GO:0016787">
    <property type="term" value="F:hydrolase activity"/>
    <property type="evidence" value="ECO:0007669"/>
    <property type="project" value="UniProtKB-KW"/>
</dbReference>
<evidence type="ECO:0000256" key="4">
    <source>
        <dbReference type="ARBA" id="ARBA00022741"/>
    </source>
</evidence>
<evidence type="ECO:0000256" key="3">
    <source>
        <dbReference type="ARBA" id="ARBA00022722"/>
    </source>
</evidence>
<dbReference type="Proteomes" id="UP000736328">
    <property type="component" value="Unassembled WGS sequence"/>
</dbReference>
<dbReference type="AlphaFoldDB" id="A0A933I8X1"/>
<keyword evidence="4" id="KW-0547">Nucleotide-binding</keyword>
<evidence type="ECO:0000313" key="7">
    <source>
        <dbReference type="Proteomes" id="UP000736328"/>
    </source>
</evidence>
<dbReference type="PANTHER" id="PTHR34139">
    <property type="entry name" value="UPF0331 PROTEIN MJ0127"/>
    <property type="match status" value="1"/>
</dbReference>
<sequence length="110" mass="12771">MQKNDRIRVQHMLDAAEEIILFTDGKTRDSLNDNRMLLLSVVKNLEIIGEAATKVTEETRRELQEIPWPEITSMRNRLIHGYFDIDVDIVWSTIQIDLGPLRELLKKALA</sequence>
<accession>A0A933I8X1</accession>
<dbReference type="PANTHER" id="PTHR34139:SF1">
    <property type="entry name" value="RNASE MJ1380-RELATED"/>
    <property type="match status" value="1"/>
</dbReference>
<protein>
    <submittedName>
        <fullName evidence="6">DUF86 domain-containing protein</fullName>
    </submittedName>
</protein>
<gene>
    <name evidence="6" type="ORF">HY768_02115</name>
</gene>
<keyword evidence="5" id="KW-0378">Hydrolase</keyword>
<keyword evidence="2" id="KW-1277">Toxin-antitoxin system</keyword>
<evidence type="ECO:0000256" key="5">
    <source>
        <dbReference type="ARBA" id="ARBA00022801"/>
    </source>
</evidence>
<organism evidence="6 7">
    <name type="scientific">candidate division TA06 bacterium</name>
    <dbReference type="NCBI Taxonomy" id="2250710"/>
    <lineage>
        <taxon>Bacteria</taxon>
        <taxon>Bacteria division TA06</taxon>
    </lineage>
</organism>
<dbReference type="Pfam" id="PF01934">
    <property type="entry name" value="HepT-like"/>
    <property type="match status" value="1"/>
</dbReference>
<proteinExistence type="predicted"/>
<dbReference type="GO" id="GO:0000166">
    <property type="term" value="F:nucleotide binding"/>
    <property type="evidence" value="ECO:0007669"/>
    <property type="project" value="UniProtKB-KW"/>
</dbReference>
<keyword evidence="3" id="KW-0540">Nuclease</keyword>
<dbReference type="InterPro" id="IPR008201">
    <property type="entry name" value="HepT-like"/>
</dbReference>